<feature type="region of interest" description="Disordered" evidence="1">
    <location>
        <begin position="256"/>
        <end position="336"/>
    </location>
</feature>
<reference evidence="3" key="1">
    <citation type="journal article" date="2008" name="Nature">
        <title>The amphioxus genome and the evolution of the chordate karyotype.</title>
        <authorList>
            <consortium name="US DOE Joint Genome Institute (JGI-PGF)"/>
            <person name="Putnam N.H."/>
            <person name="Butts T."/>
            <person name="Ferrier D.E.K."/>
            <person name="Furlong R.F."/>
            <person name="Hellsten U."/>
            <person name="Kawashima T."/>
            <person name="Robinson-Rechavi M."/>
            <person name="Shoguchi E."/>
            <person name="Terry A."/>
            <person name="Yu J.-K."/>
            <person name="Benito-Gutierrez E.L."/>
            <person name="Dubchak I."/>
            <person name="Garcia-Fernandez J."/>
            <person name="Gibson-Brown J.J."/>
            <person name="Grigoriev I.V."/>
            <person name="Horton A.C."/>
            <person name="de Jong P.J."/>
            <person name="Jurka J."/>
            <person name="Kapitonov V.V."/>
            <person name="Kohara Y."/>
            <person name="Kuroki Y."/>
            <person name="Lindquist E."/>
            <person name="Lucas S."/>
            <person name="Osoegawa K."/>
            <person name="Pennacchio L.A."/>
            <person name="Salamov A.A."/>
            <person name="Satou Y."/>
            <person name="Sauka-Spengler T."/>
            <person name="Schmutz J."/>
            <person name="Shin-I T."/>
            <person name="Toyoda A."/>
            <person name="Bronner-Fraser M."/>
            <person name="Fujiyama A."/>
            <person name="Holland L.Z."/>
            <person name="Holland P.W.H."/>
            <person name="Satoh N."/>
            <person name="Rokhsar D.S."/>
        </authorList>
    </citation>
    <scope>NUCLEOTIDE SEQUENCE [LARGE SCALE GENOMIC DNA]</scope>
    <source>
        <strain evidence="3">S238N-H82</strain>
        <tissue evidence="3">Testes</tissue>
    </source>
</reference>
<protein>
    <submittedName>
        <fullName evidence="3">Uncharacterized protein</fullName>
    </submittedName>
</protein>
<name>C3ZSM0_BRAFL</name>
<dbReference type="AlphaFoldDB" id="C3ZSM0"/>
<feature type="transmembrane region" description="Helical" evidence="2">
    <location>
        <begin position="74"/>
        <end position="97"/>
    </location>
</feature>
<keyword evidence="2" id="KW-0812">Transmembrane</keyword>
<proteinExistence type="predicted"/>
<evidence type="ECO:0000256" key="1">
    <source>
        <dbReference type="SAM" id="MobiDB-lite"/>
    </source>
</evidence>
<evidence type="ECO:0000313" key="3">
    <source>
        <dbReference type="EMBL" id="EEN44422.1"/>
    </source>
</evidence>
<feature type="compositionally biased region" description="Basic and acidic residues" evidence="1">
    <location>
        <begin position="295"/>
        <end position="322"/>
    </location>
</feature>
<organism>
    <name type="scientific">Branchiostoma floridae</name>
    <name type="common">Florida lancelet</name>
    <name type="synonym">Amphioxus</name>
    <dbReference type="NCBI Taxonomy" id="7739"/>
    <lineage>
        <taxon>Eukaryota</taxon>
        <taxon>Metazoa</taxon>
        <taxon>Chordata</taxon>
        <taxon>Cephalochordata</taxon>
        <taxon>Leptocardii</taxon>
        <taxon>Amphioxiformes</taxon>
        <taxon>Branchiostomatidae</taxon>
        <taxon>Branchiostoma</taxon>
    </lineage>
</organism>
<gene>
    <name evidence="3" type="ORF">BRAFLDRAFT_63360</name>
</gene>
<keyword evidence="2" id="KW-0472">Membrane</keyword>
<feature type="region of interest" description="Disordered" evidence="1">
    <location>
        <begin position="137"/>
        <end position="156"/>
    </location>
</feature>
<feature type="compositionally biased region" description="Polar residues" evidence="1">
    <location>
        <begin position="263"/>
        <end position="294"/>
    </location>
</feature>
<feature type="non-terminal residue" evidence="3">
    <location>
        <position position="336"/>
    </location>
</feature>
<keyword evidence="2" id="KW-1133">Transmembrane helix</keyword>
<feature type="compositionally biased region" description="Polar residues" evidence="1">
    <location>
        <begin position="326"/>
        <end position="336"/>
    </location>
</feature>
<accession>C3ZSM0</accession>
<evidence type="ECO:0000256" key="2">
    <source>
        <dbReference type="SAM" id="Phobius"/>
    </source>
</evidence>
<feature type="compositionally biased region" description="Basic and acidic residues" evidence="1">
    <location>
        <begin position="137"/>
        <end position="146"/>
    </location>
</feature>
<dbReference type="InParanoid" id="C3ZSM0"/>
<dbReference type="EMBL" id="GG666674">
    <property type="protein sequence ID" value="EEN44422.1"/>
    <property type="molecule type" value="Genomic_DNA"/>
</dbReference>
<sequence length="336" mass="36425">MPCLGLIPDLMFQARSGIILSTCCWITMIQPGAFLNFPQLQYVYLIKNNITKIQADKPESGRSHESALGPTLPVLIGAICSPIAGLVLTGTLILTIWCKRRTKHPPLEVNSNVASGNTSTVEASVLPSGLDDHPYEDIDKNHDKTGKGQPQTQPPIVATISPKNVLGAMKPNTMYTGLGKPTLQDQTSRAVTCGNNSQYEDIDNHQDYQSLNTENHQYEDIDNLRDQAGQGQSLKVGNLSHNEVLAALTPNTMYKGVVPKVPTPTNRQVMHDQSQAVPKSNTNKSDAVGTNGNDHTGRSNEPKTDDGVSVEHDQNPQGHTEEPFTSLDTENPSSGK</sequence>